<dbReference type="GO" id="GO:0052645">
    <property type="term" value="P:F420-0 metabolic process"/>
    <property type="evidence" value="ECO:0007669"/>
    <property type="project" value="UniProtKB-UniRule"/>
</dbReference>
<evidence type="ECO:0000313" key="7">
    <source>
        <dbReference type="Proteomes" id="UP001596434"/>
    </source>
</evidence>
<evidence type="ECO:0000256" key="5">
    <source>
        <dbReference type="HAMAP-Rule" id="MF_02114"/>
    </source>
</evidence>
<protein>
    <recommendedName>
        <fullName evidence="5">2-phospho-L-lactate guanylyltransferase</fullName>
        <shortName evidence="5">LP guanylyltransferase</shortName>
        <ecNumber evidence="5">2.7.7.68</ecNumber>
    </recommendedName>
</protein>
<comment type="similarity">
    <text evidence="5">Belongs to the CofC family.</text>
</comment>
<keyword evidence="4 5" id="KW-0342">GTP-binding</keyword>
<accession>A0ABD5ZW42</accession>
<comment type="caution">
    <text evidence="6">The sequence shown here is derived from an EMBL/GenBank/DDBJ whole genome shotgun (WGS) entry which is preliminary data.</text>
</comment>
<dbReference type="Gene3D" id="3.90.550.10">
    <property type="entry name" value="Spore Coat Polysaccharide Biosynthesis Protein SpsA, Chain A"/>
    <property type="match status" value="1"/>
</dbReference>
<dbReference type="GeneID" id="96953226"/>
<dbReference type="EMBL" id="JBHTAT010000001">
    <property type="protein sequence ID" value="MFC7254890.1"/>
    <property type="molecule type" value="Genomic_DNA"/>
</dbReference>
<evidence type="ECO:0000256" key="3">
    <source>
        <dbReference type="ARBA" id="ARBA00022741"/>
    </source>
</evidence>
<gene>
    <name evidence="5 6" type="primary">cofC</name>
    <name evidence="6" type="ORF">ACFQKE_06210</name>
</gene>
<name>A0ABD5ZW42_9EURY</name>
<keyword evidence="1 5" id="KW-0808">Transferase</keyword>
<comment type="pathway">
    <text evidence="5">Cofactor biosynthesis; coenzyme F420 biosynthesis.</text>
</comment>
<keyword evidence="3 5" id="KW-0547">Nucleotide-binding</keyword>
<dbReference type="Pfam" id="PF01983">
    <property type="entry name" value="CofC"/>
    <property type="match status" value="1"/>
</dbReference>
<comment type="catalytic activity">
    <reaction evidence="5">
        <text>(2S)-2-phospholactate + GTP + H(+) = (2S)-lactyl-2-diphospho-5'-guanosine + diphosphate</text>
        <dbReference type="Rhea" id="RHEA:63424"/>
        <dbReference type="ChEBI" id="CHEBI:15378"/>
        <dbReference type="ChEBI" id="CHEBI:33019"/>
        <dbReference type="ChEBI" id="CHEBI:37565"/>
        <dbReference type="ChEBI" id="CHEBI:59435"/>
        <dbReference type="ChEBI" id="CHEBI:59906"/>
        <dbReference type="EC" id="2.7.7.68"/>
    </reaction>
</comment>
<keyword evidence="7" id="KW-1185">Reference proteome</keyword>
<dbReference type="PANTHER" id="PTHR40392">
    <property type="entry name" value="2-PHOSPHO-L-LACTATE GUANYLYLTRANSFERASE"/>
    <property type="match status" value="1"/>
</dbReference>
<evidence type="ECO:0000256" key="1">
    <source>
        <dbReference type="ARBA" id="ARBA00022679"/>
    </source>
</evidence>
<dbReference type="AlphaFoldDB" id="A0ABD5ZW42"/>
<dbReference type="GO" id="GO:0043814">
    <property type="term" value="F:phospholactate guanylyltransferase activity"/>
    <property type="evidence" value="ECO:0007669"/>
    <property type="project" value="UniProtKB-EC"/>
</dbReference>
<dbReference type="NCBIfam" id="TIGR03552">
    <property type="entry name" value="F420_cofC"/>
    <property type="match status" value="1"/>
</dbReference>
<dbReference type="RefSeq" id="WP_379706488.1">
    <property type="nucleotide sequence ID" value="NZ_JBHTAT010000001.1"/>
</dbReference>
<proteinExistence type="inferred from homology"/>
<comment type="subunit">
    <text evidence="5">Homodimer.</text>
</comment>
<dbReference type="SUPFAM" id="SSF53448">
    <property type="entry name" value="Nucleotide-diphospho-sugar transferases"/>
    <property type="match status" value="1"/>
</dbReference>
<reference evidence="6 7" key="1">
    <citation type="journal article" date="2019" name="Int. J. Syst. Evol. Microbiol.">
        <title>The Global Catalogue of Microorganisms (GCM) 10K type strain sequencing project: providing services to taxonomists for standard genome sequencing and annotation.</title>
        <authorList>
            <consortium name="The Broad Institute Genomics Platform"/>
            <consortium name="The Broad Institute Genome Sequencing Center for Infectious Disease"/>
            <person name="Wu L."/>
            <person name="Ma J."/>
        </authorList>
    </citation>
    <scope>NUCLEOTIDE SEQUENCE [LARGE SCALE GENOMIC DNA]</scope>
    <source>
        <strain evidence="6 7">GX21</strain>
    </source>
</reference>
<comment type="function">
    <text evidence="5">Guanylyltransferase that catalyzes the activation of (2S)-2-phospholactate (2-PL) as (2S)-lactyl-2-diphospho-5'-guanosine, via the condensation of 2-PL with GTP. It is involved in the biosynthesis of coenzyme F420, a hydride carrier cofactor.</text>
</comment>
<evidence type="ECO:0000256" key="4">
    <source>
        <dbReference type="ARBA" id="ARBA00023134"/>
    </source>
</evidence>
<evidence type="ECO:0000313" key="6">
    <source>
        <dbReference type="EMBL" id="MFC7254890.1"/>
    </source>
</evidence>
<dbReference type="EC" id="2.7.7.68" evidence="5"/>
<dbReference type="PANTHER" id="PTHR40392:SF1">
    <property type="entry name" value="2-PHOSPHO-L-LACTATE GUANYLYLTRANSFERASE"/>
    <property type="match status" value="1"/>
</dbReference>
<evidence type="ECO:0000256" key="2">
    <source>
        <dbReference type="ARBA" id="ARBA00022695"/>
    </source>
</evidence>
<sequence>MQVLVPFEATRPKTRLDPLLAADERAAFARAMLRDVLSALLETGHDPVVVATAPVDLGDDVLEGVPVTVDERPLSTAVNSRLGGTDPVGILVSDLGLVTPRAIGSLVAAGAEADVAVAPGRGGGTNGLVVSHPEFRVDFHGVSIRDHLNAAESVGADVRLVDSMRLATDVDEPSDLVEVLLHGEGEAAAWLRAAGFELAVGDGRVGIDRTV</sequence>
<organism evidence="6 7">
    <name type="scientific">Haloplanus litoreus</name>
    <dbReference type="NCBI Taxonomy" id="767515"/>
    <lineage>
        <taxon>Archaea</taxon>
        <taxon>Methanobacteriati</taxon>
        <taxon>Methanobacteriota</taxon>
        <taxon>Stenosarchaea group</taxon>
        <taxon>Halobacteria</taxon>
        <taxon>Halobacteriales</taxon>
        <taxon>Haloferacaceae</taxon>
        <taxon>Haloplanus</taxon>
    </lineage>
</organism>
<dbReference type="GO" id="GO:0005525">
    <property type="term" value="F:GTP binding"/>
    <property type="evidence" value="ECO:0007669"/>
    <property type="project" value="UniProtKB-KW"/>
</dbReference>
<dbReference type="Proteomes" id="UP001596434">
    <property type="component" value="Unassembled WGS sequence"/>
</dbReference>
<dbReference type="Gene3D" id="6.10.140.50">
    <property type="match status" value="1"/>
</dbReference>
<keyword evidence="2 5" id="KW-0548">Nucleotidyltransferase</keyword>
<dbReference type="InterPro" id="IPR002835">
    <property type="entry name" value="CofC"/>
</dbReference>
<dbReference type="HAMAP" id="MF_02114">
    <property type="entry name" value="CofC"/>
    <property type="match status" value="1"/>
</dbReference>
<dbReference type="InterPro" id="IPR029044">
    <property type="entry name" value="Nucleotide-diphossugar_trans"/>
</dbReference>